<dbReference type="AlphaFoldDB" id="A0A177TAX6"/>
<reference evidence="5" key="1">
    <citation type="submission" date="2016-04" db="EMBL/GenBank/DDBJ databases">
        <authorList>
            <person name="Nguyen H.D."/>
            <person name="Samba Siva P."/>
            <person name="Cullis J."/>
            <person name="Levesque C.A."/>
            <person name="Hambleton S."/>
        </authorList>
    </citation>
    <scope>NUCLEOTIDE SEQUENCE</scope>
    <source>
        <strain evidence="5">DAOMC 236416</strain>
    </source>
</reference>
<gene>
    <name evidence="5" type="ORF">A4X13_0g3400</name>
</gene>
<comment type="subcellular location">
    <subcellularLocation>
        <location evidence="1">Membrane</location>
        <topology evidence="1">Multi-pass membrane protein</topology>
    </subcellularLocation>
</comment>
<dbReference type="Proteomes" id="UP000077521">
    <property type="component" value="Unassembled WGS sequence"/>
</dbReference>
<dbReference type="GO" id="GO:0016020">
    <property type="term" value="C:membrane"/>
    <property type="evidence" value="ECO:0007669"/>
    <property type="project" value="UniProtKB-SubCell"/>
</dbReference>
<name>A0A177TAX6_9BASI</name>
<dbReference type="PANTHER" id="PTHR16201">
    <property type="entry name" value="SEVEN TRANSMEMBRANE PROTEIN 1-RELATED"/>
    <property type="match status" value="1"/>
</dbReference>
<keyword evidence="2" id="KW-0812">Transmembrane</keyword>
<keyword evidence="4" id="KW-0472">Membrane</keyword>
<keyword evidence="3" id="KW-1133">Transmembrane helix</keyword>
<evidence type="ECO:0000313" key="6">
    <source>
        <dbReference type="Proteomes" id="UP000077521"/>
    </source>
</evidence>
<dbReference type="Pfam" id="PF04193">
    <property type="entry name" value="PQ-loop"/>
    <property type="match status" value="1"/>
</dbReference>
<dbReference type="InterPro" id="IPR051415">
    <property type="entry name" value="LAAT-1"/>
</dbReference>
<dbReference type="PANTHER" id="PTHR16201:SF37">
    <property type="entry name" value="PQ-LOOP REPEAT-CONTAINING PROTEIN"/>
    <property type="match status" value="1"/>
</dbReference>
<proteinExistence type="predicted"/>
<evidence type="ECO:0000313" key="5">
    <source>
        <dbReference type="EMBL" id="KAE8254479.1"/>
    </source>
</evidence>
<organism evidence="5 6">
    <name type="scientific">Tilletia indica</name>
    <dbReference type="NCBI Taxonomy" id="43049"/>
    <lineage>
        <taxon>Eukaryota</taxon>
        <taxon>Fungi</taxon>
        <taxon>Dikarya</taxon>
        <taxon>Basidiomycota</taxon>
        <taxon>Ustilaginomycotina</taxon>
        <taxon>Exobasidiomycetes</taxon>
        <taxon>Tilletiales</taxon>
        <taxon>Tilletiaceae</taxon>
        <taxon>Tilletia</taxon>
    </lineage>
</organism>
<dbReference type="EMBL" id="LWDF02000189">
    <property type="protein sequence ID" value="KAE8254479.1"/>
    <property type="molecule type" value="Genomic_DNA"/>
</dbReference>
<keyword evidence="6" id="KW-1185">Reference proteome</keyword>
<sequence>MANAIAENVFGTIATILWSLQLLPQIVKSYRKKTTDGLSVWLLALWIAATVPQGVYFVVQNINIPLIIQPQVFGALAIATLAQCWYYGHGMSRSRCIVLGIILAVVAGSLELGFVFMCKRLPSAGSREAATKAMGFLGAIGLTAGLIPQYIEIWRLKEGGIPKKGTLESLYYSNTSSLFPSVRGISFIFLAVDISGGIFALISLAFKQTFDYIGALNYIGIVVAELGIFALALVLNPRSARDRLRRQLESGGDNDDADADGTALPPQAQDHETGLIMGDGGQEVANMALGLGGTDRKDGAQTDDRIISTISTAA</sequence>
<evidence type="ECO:0000256" key="2">
    <source>
        <dbReference type="ARBA" id="ARBA00022692"/>
    </source>
</evidence>
<dbReference type="InterPro" id="IPR006603">
    <property type="entry name" value="PQ-loop_rpt"/>
</dbReference>
<dbReference type="SMART" id="SM00679">
    <property type="entry name" value="CTNS"/>
    <property type="match status" value="2"/>
</dbReference>
<comment type="caution">
    <text evidence="5">The sequence shown here is derived from an EMBL/GenBank/DDBJ whole genome shotgun (WGS) entry which is preliminary data.</text>
</comment>
<reference evidence="5" key="2">
    <citation type="journal article" date="2019" name="IMA Fungus">
        <title>Genome sequencing and comparison of five Tilletia species to identify candidate genes for the detection of regulated species infecting wheat.</title>
        <authorList>
            <person name="Nguyen H.D.T."/>
            <person name="Sultana T."/>
            <person name="Kesanakurti P."/>
            <person name="Hambleton S."/>
        </authorList>
    </citation>
    <scope>NUCLEOTIDE SEQUENCE</scope>
    <source>
        <strain evidence="5">DAOMC 236416</strain>
    </source>
</reference>
<accession>A0A177TAX6</accession>
<evidence type="ECO:0000256" key="1">
    <source>
        <dbReference type="ARBA" id="ARBA00004141"/>
    </source>
</evidence>
<dbReference type="Gene3D" id="1.20.1280.290">
    <property type="match status" value="1"/>
</dbReference>
<evidence type="ECO:0000256" key="4">
    <source>
        <dbReference type="ARBA" id="ARBA00023136"/>
    </source>
</evidence>
<protein>
    <submittedName>
        <fullName evidence="5">Uncharacterized protein</fullName>
    </submittedName>
</protein>
<evidence type="ECO:0000256" key="3">
    <source>
        <dbReference type="ARBA" id="ARBA00022989"/>
    </source>
</evidence>